<dbReference type="GO" id="GO:0019323">
    <property type="term" value="P:pentose catabolic process"/>
    <property type="evidence" value="ECO:0007669"/>
    <property type="project" value="TreeGrafter"/>
</dbReference>
<evidence type="ECO:0000313" key="4">
    <source>
        <dbReference type="EMBL" id="SVA07365.1"/>
    </source>
</evidence>
<dbReference type="GO" id="GO:0016832">
    <property type="term" value="F:aldehyde-lyase activity"/>
    <property type="evidence" value="ECO:0007669"/>
    <property type="project" value="TreeGrafter"/>
</dbReference>
<evidence type="ECO:0000256" key="1">
    <source>
        <dbReference type="ARBA" id="ARBA00022723"/>
    </source>
</evidence>
<keyword evidence="2" id="KW-0456">Lyase</keyword>
<dbReference type="InterPro" id="IPR001303">
    <property type="entry name" value="Aldolase_II/adducin_N"/>
</dbReference>
<proteinExistence type="predicted"/>
<dbReference type="PANTHER" id="PTHR22789">
    <property type="entry name" value="FUCULOSE PHOSPHATE ALDOLASE"/>
    <property type="match status" value="1"/>
</dbReference>
<dbReference type="AlphaFoldDB" id="A0A381STL9"/>
<evidence type="ECO:0000259" key="3">
    <source>
        <dbReference type="SMART" id="SM01007"/>
    </source>
</evidence>
<dbReference type="InterPro" id="IPR050197">
    <property type="entry name" value="Aldolase_class_II_sugar_metab"/>
</dbReference>
<organism evidence="4">
    <name type="scientific">marine metagenome</name>
    <dbReference type="NCBI Taxonomy" id="408172"/>
    <lineage>
        <taxon>unclassified sequences</taxon>
        <taxon>metagenomes</taxon>
        <taxon>ecological metagenomes</taxon>
    </lineage>
</organism>
<gene>
    <name evidence="4" type="ORF">METZ01_LOCUS60219</name>
</gene>
<sequence>VASNDGNISVRLDGDRLLTTPTGVSKGFMTPDMMVTTDLTGRKLTGDREPSSEILMHLAVYEHRPEVTAVVHAHPPTATGFAVAGIPLDRAVLAEVVTTLGSIPIADYGTPSTAELADAVRQHIRAHDGLLLANHGALTVAQGLFPAYYKMETVEHFARISLAARQLGGERLLSREEVNRLQDLRDRYGIAAPAPLCPTDQSDNVGVDCQTLDAPAQMGSKLVEPDQAEISKAGEVPEPRIQARRFGELGPNEEVRLTYRELVALLEDAVKQLR</sequence>
<name>A0A381STL9_9ZZZZ</name>
<dbReference type="SUPFAM" id="SSF53639">
    <property type="entry name" value="AraD/HMP-PK domain-like"/>
    <property type="match status" value="1"/>
</dbReference>
<keyword evidence="1" id="KW-0479">Metal-binding</keyword>
<dbReference type="SMART" id="SM01007">
    <property type="entry name" value="Aldolase_II"/>
    <property type="match status" value="1"/>
</dbReference>
<dbReference type="Gene3D" id="3.40.225.10">
    <property type="entry name" value="Class II aldolase/adducin N-terminal domain"/>
    <property type="match status" value="1"/>
</dbReference>
<evidence type="ECO:0000256" key="2">
    <source>
        <dbReference type="ARBA" id="ARBA00023239"/>
    </source>
</evidence>
<reference evidence="4" key="1">
    <citation type="submission" date="2018-05" db="EMBL/GenBank/DDBJ databases">
        <authorList>
            <person name="Lanie J.A."/>
            <person name="Ng W.-L."/>
            <person name="Kazmierczak K.M."/>
            <person name="Andrzejewski T.M."/>
            <person name="Davidsen T.M."/>
            <person name="Wayne K.J."/>
            <person name="Tettelin H."/>
            <person name="Glass J.I."/>
            <person name="Rusch D."/>
            <person name="Podicherti R."/>
            <person name="Tsui H.-C.T."/>
            <person name="Winkler M.E."/>
        </authorList>
    </citation>
    <scope>NUCLEOTIDE SEQUENCE</scope>
</reference>
<dbReference type="GO" id="GO:0046872">
    <property type="term" value="F:metal ion binding"/>
    <property type="evidence" value="ECO:0007669"/>
    <property type="project" value="UniProtKB-KW"/>
</dbReference>
<dbReference type="PANTHER" id="PTHR22789:SF0">
    <property type="entry name" value="3-OXO-TETRONATE 4-PHOSPHATE DECARBOXYLASE-RELATED"/>
    <property type="match status" value="1"/>
</dbReference>
<feature type="non-terminal residue" evidence="4">
    <location>
        <position position="1"/>
    </location>
</feature>
<dbReference type="Pfam" id="PF00596">
    <property type="entry name" value="Aldolase_II"/>
    <property type="match status" value="1"/>
</dbReference>
<dbReference type="InterPro" id="IPR036409">
    <property type="entry name" value="Aldolase_II/adducin_N_sf"/>
</dbReference>
<dbReference type="GO" id="GO:0005829">
    <property type="term" value="C:cytosol"/>
    <property type="evidence" value="ECO:0007669"/>
    <property type="project" value="TreeGrafter"/>
</dbReference>
<feature type="domain" description="Class II aldolase/adducin N-terminal" evidence="3">
    <location>
        <begin position="1"/>
        <end position="162"/>
    </location>
</feature>
<protein>
    <recommendedName>
        <fullName evidence="3">Class II aldolase/adducin N-terminal domain-containing protein</fullName>
    </recommendedName>
</protein>
<accession>A0A381STL9</accession>
<dbReference type="EMBL" id="UINC01003557">
    <property type="protein sequence ID" value="SVA07365.1"/>
    <property type="molecule type" value="Genomic_DNA"/>
</dbReference>